<evidence type="ECO:0000313" key="3">
    <source>
        <dbReference type="EMBL" id="OWY33356.1"/>
    </source>
</evidence>
<dbReference type="Proteomes" id="UP000214747">
    <property type="component" value="Unassembled WGS sequence"/>
</dbReference>
<dbReference type="PANTHER" id="PTHR12526:SF638">
    <property type="entry name" value="SPORE COAT PROTEIN SA"/>
    <property type="match status" value="1"/>
</dbReference>
<dbReference type="Gene3D" id="3.40.50.2000">
    <property type="entry name" value="Glycogen Phosphorylase B"/>
    <property type="match status" value="2"/>
</dbReference>
<protein>
    <submittedName>
        <fullName evidence="3">Glycosyltransferase family 1 protein</fullName>
    </submittedName>
</protein>
<dbReference type="SUPFAM" id="SSF53756">
    <property type="entry name" value="UDP-Glycosyltransferase/glycogen phosphorylase"/>
    <property type="match status" value="1"/>
</dbReference>
<comment type="caution">
    <text evidence="3">The sequence shown here is derived from an EMBL/GenBank/DDBJ whole genome shotgun (WGS) entry which is preliminary data.</text>
</comment>
<sequence>MHQEPKPKLLFFVAVDWFFCSHFLERALAAREAGFEVLVLTHVDRHGPRIEAAGLRLIALDIDRRSLNPLDAAKTLLALMRIYRREQPALVHHVALKPILLGSLAARLSGVRHMVNAVVGGGYVLIGQSWKAKALRPVLNMLLKLLLNPRGSKVVFENGDDLERFVTTGLVRAADAVLIRGAGVDPSQYCPGSPSLPPMVVMSARLLLDKGLGEFVQAARLLRQQGVQARFVVAGERDPGNRSSVDLQTLAAWKQEGIVEFWGFQEDMHAVLAQASIACLPSYREGLPKALLEAMACGLPCVTTDVEGCREAVRDGDNGLLVPAADAAALAAALQRLLEDPALRAAMGRRGRERIETEFASALVMEQTLALYAGLSSIGTH</sequence>
<keyword evidence="4" id="KW-1185">Reference proteome</keyword>
<accession>A0A225SQE3</accession>
<dbReference type="PANTHER" id="PTHR12526">
    <property type="entry name" value="GLYCOSYLTRANSFERASE"/>
    <property type="match status" value="1"/>
</dbReference>
<gene>
    <name evidence="3" type="ORF">CEJ45_16645</name>
</gene>
<keyword evidence="3" id="KW-0808">Transferase</keyword>
<name>A0A225SQE3_9BURK</name>
<dbReference type="Pfam" id="PF00534">
    <property type="entry name" value="Glycos_transf_1"/>
    <property type="match status" value="1"/>
</dbReference>
<organism evidence="3 4">
    <name type="scientific">Herbaspirillum aquaticum</name>
    <dbReference type="NCBI Taxonomy" id="568783"/>
    <lineage>
        <taxon>Bacteria</taxon>
        <taxon>Pseudomonadati</taxon>
        <taxon>Pseudomonadota</taxon>
        <taxon>Betaproteobacteria</taxon>
        <taxon>Burkholderiales</taxon>
        <taxon>Oxalobacteraceae</taxon>
        <taxon>Herbaspirillum</taxon>
    </lineage>
</organism>
<proteinExistence type="predicted"/>
<dbReference type="RefSeq" id="WP_088756170.1">
    <property type="nucleotide sequence ID" value="NZ_NJGV01000018.1"/>
</dbReference>
<reference evidence="3 4" key="1">
    <citation type="journal article" date="2010" name="Int. J. Syst. Evol. Microbiol.">
        <title>Reclassification of Herbaspirillum putei as a later heterotypic synonym of Herbaspirillum huttiense, with the description of H. huttiense subsp. huttiense subsp. nov. and H. huttiense subsp. putei subsp. nov., comb. nov., and description of Herbaspirillum aquaticum sp. nov.</title>
        <authorList>
            <person name="Dobritsa A.P."/>
            <person name="Reddy M.C."/>
            <person name="Samadpour M."/>
        </authorList>
    </citation>
    <scope>NUCLEOTIDE SEQUENCE [LARGE SCALE GENOMIC DNA]</scope>
    <source>
        <strain evidence="3 4">IEH 4430</strain>
    </source>
</reference>
<dbReference type="EMBL" id="NJGV01000018">
    <property type="protein sequence ID" value="OWY33356.1"/>
    <property type="molecule type" value="Genomic_DNA"/>
</dbReference>
<dbReference type="GO" id="GO:0016757">
    <property type="term" value="F:glycosyltransferase activity"/>
    <property type="evidence" value="ECO:0007669"/>
    <property type="project" value="InterPro"/>
</dbReference>
<feature type="domain" description="Glycosyl transferase family 1" evidence="1">
    <location>
        <begin position="196"/>
        <end position="354"/>
    </location>
</feature>
<dbReference type="AlphaFoldDB" id="A0A225SQE3"/>
<evidence type="ECO:0000259" key="1">
    <source>
        <dbReference type="Pfam" id="PF00534"/>
    </source>
</evidence>
<dbReference type="InterPro" id="IPR001296">
    <property type="entry name" value="Glyco_trans_1"/>
</dbReference>
<dbReference type="InterPro" id="IPR028098">
    <property type="entry name" value="Glyco_trans_4-like_N"/>
</dbReference>
<feature type="domain" description="Glycosyltransferase subfamily 4-like N-terminal" evidence="2">
    <location>
        <begin position="8"/>
        <end position="144"/>
    </location>
</feature>
<evidence type="ECO:0000259" key="2">
    <source>
        <dbReference type="Pfam" id="PF13477"/>
    </source>
</evidence>
<dbReference type="CDD" id="cd03808">
    <property type="entry name" value="GT4_CapM-like"/>
    <property type="match status" value="1"/>
</dbReference>
<dbReference type="Pfam" id="PF13477">
    <property type="entry name" value="Glyco_trans_4_2"/>
    <property type="match status" value="1"/>
</dbReference>
<evidence type="ECO:0000313" key="4">
    <source>
        <dbReference type="Proteomes" id="UP000214747"/>
    </source>
</evidence>